<feature type="transmembrane region" description="Helical" evidence="9">
    <location>
        <begin position="158"/>
        <end position="176"/>
    </location>
</feature>
<feature type="transmembrane region" description="Helical" evidence="9">
    <location>
        <begin position="426"/>
        <end position="455"/>
    </location>
</feature>
<reference evidence="10 11" key="1">
    <citation type="journal article" date="2023" name="Sci. Data">
        <title>Genome assembly of the Korean intertidal mud-creeper Batillaria attramentaria.</title>
        <authorList>
            <person name="Patra A.K."/>
            <person name="Ho P.T."/>
            <person name="Jun S."/>
            <person name="Lee S.J."/>
            <person name="Kim Y."/>
            <person name="Won Y.J."/>
        </authorList>
    </citation>
    <scope>NUCLEOTIDE SEQUENCE [LARGE SCALE GENOMIC DNA]</scope>
    <source>
        <strain evidence="10">Wonlab-2016</strain>
    </source>
</reference>
<proteinExistence type="inferred from homology"/>
<feature type="transmembrane region" description="Helical" evidence="9">
    <location>
        <begin position="381"/>
        <end position="401"/>
    </location>
</feature>
<evidence type="ECO:0000256" key="1">
    <source>
        <dbReference type="ARBA" id="ARBA00004651"/>
    </source>
</evidence>
<feature type="region of interest" description="Disordered" evidence="8">
    <location>
        <begin position="102"/>
        <end position="122"/>
    </location>
</feature>
<evidence type="ECO:0000256" key="8">
    <source>
        <dbReference type="SAM" id="MobiDB-lite"/>
    </source>
</evidence>
<dbReference type="PANTHER" id="PTHR11785">
    <property type="entry name" value="AMINO ACID TRANSPORTER"/>
    <property type="match status" value="1"/>
</dbReference>
<gene>
    <name evidence="10" type="ORF">BaRGS_00012971</name>
</gene>
<evidence type="ECO:0000256" key="5">
    <source>
        <dbReference type="ARBA" id="ARBA00022692"/>
    </source>
</evidence>
<feature type="transmembrane region" description="Helical" evidence="9">
    <location>
        <begin position="305"/>
        <end position="325"/>
    </location>
</feature>
<protein>
    <recommendedName>
        <fullName evidence="12">Amino acid transporter</fullName>
    </recommendedName>
</protein>
<dbReference type="Pfam" id="PF13520">
    <property type="entry name" value="AA_permease_2"/>
    <property type="match status" value="1"/>
</dbReference>
<keyword evidence="11" id="KW-1185">Reference proteome</keyword>
<evidence type="ECO:0000256" key="6">
    <source>
        <dbReference type="ARBA" id="ARBA00022989"/>
    </source>
</evidence>
<evidence type="ECO:0000256" key="7">
    <source>
        <dbReference type="ARBA" id="ARBA00023136"/>
    </source>
</evidence>
<keyword evidence="3" id="KW-0813">Transport</keyword>
<dbReference type="FunFam" id="1.20.1740.10:FF:000003">
    <property type="entry name" value="Y+L amino acid transporter 1 isoform X1"/>
    <property type="match status" value="1"/>
</dbReference>
<dbReference type="GO" id="GO:0005886">
    <property type="term" value="C:plasma membrane"/>
    <property type="evidence" value="ECO:0007669"/>
    <property type="project" value="UniProtKB-SubCell"/>
</dbReference>
<feature type="transmembrane region" description="Helical" evidence="9">
    <location>
        <begin position="275"/>
        <end position="299"/>
    </location>
</feature>
<evidence type="ECO:0000256" key="2">
    <source>
        <dbReference type="ARBA" id="ARBA00007040"/>
    </source>
</evidence>
<dbReference type="EMBL" id="JACVVK020000072">
    <property type="protein sequence ID" value="KAK7495751.1"/>
    <property type="molecule type" value="Genomic_DNA"/>
</dbReference>
<feature type="transmembrane region" description="Helical" evidence="9">
    <location>
        <begin position="500"/>
        <end position="524"/>
    </location>
</feature>
<comment type="caution">
    <text evidence="10">The sequence shown here is derived from an EMBL/GenBank/DDBJ whole genome shotgun (WGS) entry which is preliminary data.</text>
</comment>
<evidence type="ECO:0000256" key="9">
    <source>
        <dbReference type="SAM" id="Phobius"/>
    </source>
</evidence>
<feature type="transmembrane region" description="Helical" evidence="9">
    <location>
        <begin position="245"/>
        <end position="263"/>
    </location>
</feature>
<dbReference type="AlphaFoldDB" id="A0ABD0L8W9"/>
<keyword evidence="5 9" id="KW-0812">Transmembrane</keyword>
<feature type="transmembrane region" description="Helical" evidence="9">
    <location>
        <begin position="563"/>
        <end position="582"/>
    </location>
</feature>
<feature type="compositionally biased region" description="Basic and acidic residues" evidence="8">
    <location>
        <begin position="102"/>
        <end position="119"/>
    </location>
</feature>
<feature type="transmembrane region" description="Helical" evidence="9">
    <location>
        <begin position="188"/>
        <end position="210"/>
    </location>
</feature>
<feature type="transmembrane region" description="Helical" evidence="9">
    <location>
        <begin position="475"/>
        <end position="494"/>
    </location>
</feature>
<keyword evidence="7 9" id="KW-0472">Membrane</keyword>
<dbReference type="Gene3D" id="1.20.1740.10">
    <property type="entry name" value="Amino acid/polyamine transporter I"/>
    <property type="match status" value="1"/>
</dbReference>
<evidence type="ECO:0000256" key="4">
    <source>
        <dbReference type="ARBA" id="ARBA00022475"/>
    </source>
</evidence>
<dbReference type="InterPro" id="IPR050598">
    <property type="entry name" value="AminoAcid_Transporter"/>
</dbReference>
<dbReference type="InterPro" id="IPR002293">
    <property type="entry name" value="AA/rel_permease1"/>
</dbReference>
<dbReference type="Proteomes" id="UP001519460">
    <property type="component" value="Unassembled WGS sequence"/>
</dbReference>
<dbReference type="PANTHER" id="PTHR11785:SF531">
    <property type="entry name" value="LARGE NEUTRAL AMINO ACIDS TRANSPORTER SMALL SUBUNIT 1"/>
    <property type="match status" value="1"/>
</dbReference>
<evidence type="ECO:0000313" key="11">
    <source>
        <dbReference type="Proteomes" id="UP001519460"/>
    </source>
</evidence>
<accession>A0ABD0L8W9</accession>
<keyword evidence="6 9" id="KW-1133">Transmembrane helix</keyword>
<feature type="transmembrane region" description="Helical" evidence="9">
    <location>
        <begin position="536"/>
        <end position="557"/>
    </location>
</feature>
<evidence type="ECO:0000313" key="10">
    <source>
        <dbReference type="EMBL" id="KAK7495751.1"/>
    </source>
</evidence>
<organism evidence="10 11">
    <name type="scientific">Batillaria attramentaria</name>
    <dbReference type="NCBI Taxonomy" id="370345"/>
    <lineage>
        <taxon>Eukaryota</taxon>
        <taxon>Metazoa</taxon>
        <taxon>Spiralia</taxon>
        <taxon>Lophotrochozoa</taxon>
        <taxon>Mollusca</taxon>
        <taxon>Gastropoda</taxon>
        <taxon>Caenogastropoda</taxon>
        <taxon>Sorbeoconcha</taxon>
        <taxon>Cerithioidea</taxon>
        <taxon>Batillariidae</taxon>
        <taxon>Batillaria</taxon>
    </lineage>
</organism>
<comment type="subcellular location">
    <subcellularLocation>
        <location evidence="1">Cell membrane</location>
        <topology evidence="1">Multi-pass membrane protein</topology>
    </subcellularLocation>
</comment>
<comment type="similarity">
    <text evidence="2">Belongs to the amino acid-polyamine-organocation (APC) superfamily. L-type amino acid transporter (LAT) (TC 2.A.3.8) family.</text>
</comment>
<name>A0ABD0L8W9_9CAEN</name>
<keyword evidence="4" id="KW-1003">Cell membrane</keyword>
<evidence type="ECO:0000256" key="3">
    <source>
        <dbReference type="ARBA" id="ARBA00022448"/>
    </source>
</evidence>
<sequence>MPANVEKEANWVALWTWSQADIVLRTVCIGWLITNMHDFVAEAGEGLCPLLGLVTSPTIARDELDSLGRLGFREACRRRIGTLVVLIASDWSTFLVPEESSESRQKRTTMSDKQKEAAYEHVPQVDSKDNGESIVIENTIDFSIPSAGGVTLKPKISLLNGITVIVGSIIGSGIFVSPRGVLAGTGSVGLSLVIWILCGVYSMIGAYCYAELGTAIVRSGADYAYMLEAFGPFVAFVRLWVECVIVRPCTTAIVALTFAYYVIEPLFPDCDQPGIPVTLLAAVCILVLTFVNCMDVTWATRVQDIFTYAKMLALILIIITGFVQLGRGEYEYFQNAFEDSKTDIGEISLAFYSGLFAYNGWNYLNFVIEELKDPYKNLPKAIWISIVLVTTVYTLTNIAYFTTVSPNEILSGAAVAVMFSKRLYSFMWWIMPIFVSLSTFGGVNGILFTTARLFYVGGREGHMPQILSMVQVQRLTPLPAVLFMGLLSLVYLASSDIYALINYVGFATWLSIGLAIVSLLYLRYKRPNMPRPIKVHLVWPIIYTLVTIYLVVLPLYASPTETGIGLLIILTGVPVYVIFVVWKSKPKAFYNFMDNMTTFLQKLLVVVPEEKKAQ</sequence>
<evidence type="ECO:0008006" key="12">
    <source>
        <dbReference type="Google" id="ProtNLM"/>
    </source>
</evidence>